<protein>
    <submittedName>
        <fullName evidence="4">Clumping factor A-like isoform X1</fullName>
    </submittedName>
</protein>
<proteinExistence type="predicted"/>
<feature type="compositionally biased region" description="Acidic residues" evidence="1">
    <location>
        <begin position="225"/>
        <end position="244"/>
    </location>
</feature>
<keyword evidence="3" id="KW-1185">Reference proteome</keyword>
<dbReference type="RefSeq" id="XP_014676748.1">
    <property type="nucleotide sequence ID" value="XM_014821262.1"/>
</dbReference>
<feature type="signal peptide" evidence="2">
    <location>
        <begin position="1"/>
        <end position="25"/>
    </location>
</feature>
<sequence>MKSRKRSEVFIIMAIIVHLMGLANALSVSETIATKIASKYSSVSGVEHSVNTEAVISDVSTDEKTITKDNDDLILGTSDGDHDSNANAENTANEKDLKEFNIDNNGDIDDDTTTAQDTILFNIDNDGNNDDDTTTAQDTILFNIDNDGNNDDDTTTTQDTILFNIDNDGNNDDDTTTAQDTIEFNIDNDGNSDDDTTTAQDVIEFNIDNDGNSDDDTTVTQELNTDSDSDSDDDSDSDNDDDNDINQGVIELHTESDGDNDDDDDINQDVIELNIDSNGDNDDDNDINQGVIELHTESDGDNDDDDDINQDVIELNIDDDGDNDDDYGANDIDEDVINWDIDDDDYTDIISQYPDDHSFDIIQDTGLHIEENGENSVIEEMSDMEADRQRTVAYITSLEYEEMKQACCEFGKVAGDALVGSPIITCWQYGNHFYYNVVGKVVSISCRRRYRRCCIRAYMRQIPAVQSPGIGYADQ</sequence>
<accession>A0ABM1EX27</accession>
<name>A0ABM1EX27_PRICU</name>
<keyword evidence="2" id="KW-0732">Signal</keyword>
<feature type="region of interest" description="Disordered" evidence="1">
    <location>
        <begin position="206"/>
        <end position="245"/>
    </location>
</feature>
<feature type="chain" id="PRO_5047279641" evidence="2">
    <location>
        <begin position="26"/>
        <end position="475"/>
    </location>
</feature>
<gene>
    <name evidence="4" type="primary">LOC106816639</name>
</gene>
<dbReference type="Proteomes" id="UP000695022">
    <property type="component" value="Unplaced"/>
</dbReference>
<evidence type="ECO:0000256" key="1">
    <source>
        <dbReference type="SAM" id="MobiDB-lite"/>
    </source>
</evidence>
<evidence type="ECO:0000313" key="4">
    <source>
        <dbReference type="RefSeq" id="XP_014676748.1"/>
    </source>
</evidence>
<evidence type="ECO:0000313" key="3">
    <source>
        <dbReference type="Proteomes" id="UP000695022"/>
    </source>
</evidence>
<reference evidence="4" key="1">
    <citation type="submission" date="2025-08" db="UniProtKB">
        <authorList>
            <consortium name="RefSeq"/>
        </authorList>
    </citation>
    <scope>IDENTIFICATION</scope>
</reference>
<dbReference type="GeneID" id="106816639"/>
<organism evidence="3 4">
    <name type="scientific">Priapulus caudatus</name>
    <name type="common">Priapulid worm</name>
    <dbReference type="NCBI Taxonomy" id="37621"/>
    <lineage>
        <taxon>Eukaryota</taxon>
        <taxon>Metazoa</taxon>
        <taxon>Ecdysozoa</taxon>
        <taxon>Scalidophora</taxon>
        <taxon>Priapulida</taxon>
        <taxon>Priapulimorpha</taxon>
        <taxon>Priapulimorphida</taxon>
        <taxon>Priapulidae</taxon>
        <taxon>Priapulus</taxon>
    </lineage>
</organism>
<feature type="region of interest" description="Disordered" evidence="1">
    <location>
        <begin position="75"/>
        <end position="109"/>
    </location>
</feature>
<feature type="compositionally biased region" description="Basic and acidic residues" evidence="1">
    <location>
        <begin position="92"/>
        <end position="101"/>
    </location>
</feature>
<evidence type="ECO:0000256" key="2">
    <source>
        <dbReference type="SAM" id="SignalP"/>
    </source>
</evidence>